<sequence>MLGEISTDLLQRLGADRLAPEQLEGRAAFRCTSPNYLPIVGPLADHAAFEQAYAVLGKDARQVPQTPCPWLPGLFLNSGH</sequence>
<dbReference type="AlphaFoldDB" id="A0AAW4KS49"/>
<dbReference type="RefSeq" id="WP_213420737.1">
    <property type="nucleotide sequence ID" value="NZ_JAHBND010000057.1"/>
</dbReference>
<proteinExistence type="predicted"/>
<dbReference type="Proteomes" id="UP001196338">
    <property type="component" value="Unassembled WGS sequence"/>
</dbReference>
<dbReference type="EMBL" id="JAHBND010000057">
    <property type="protein sequence ID" value="MBS7672416.1"/>
    <property type="molecule type" value="Genomic_DNA"/>
</dbReference>
<reference evidence="1" key="1">
    <citation type="submission" date="2021-05" db="EMBL/GenBank/DDBJ databases">
        <authorList>
            <person name="Stine C."/>
        </authorList>
    </citation>
    <scope>NUCLEOTIDE SEQUENCE</scope>
    <source>
        <strain evidence="1">TDS0091212</strain>
    </source>
</reference>
<protein>
    <submittedName>
        <fullName evidence="1">Uncharacterized protein</fullName>
    </submittedName>
</protein>
<feature type="non-terminal residue" evidence="1">
    <location>
        <position position="80"/>
    </location>
</feature>
<dbReference type="Gene3D" id="3.30.9.10">
    <property type="entry name" value="D-Amino Acid Oxidase, subunit A, domain 2"/>
    <property type="match status" value="1"/>
</dbReference>
<reference evidence="1" key="2">
    <citation type="submission" date="2023-08" db="EMBL/GenBank/DDBJ databases">
        <title>Vibrio cholerae Outbreaks in Tanzania Exemplify Founder Flush: Simultaneous Increases in Population Size and Genetic Diversity.</title>
        <authorList>
            <person name="Debes A.K."/>
            <person name="Mohammed A."/>
            <person name="Maseke I."/>
            <person name="Almeida M."/>
            <person name="Li S."/>
            <person name="Matimba H."/>
            <person name="Joachim A."/>
            <person name="Mizinduko M."/>
            <person name="Nyanga S."/>
            <person name="Kelly M."/>
            <person name="Kachwamba Y."/>
            <person name="Schaffer A.M."/>
            <person name="Nyanga A.S."/>
            <person name="Mghamba J."/>
            <person name="Mosha F.S."/>
            <person name="Sack D.A."/>
            <person name="Stine O.C."/>
        </authorList>
    </citation>
    <scope>NUCLEOTIDE SEQUENCE</scope>
    <source>
        <strain evidence="1">TDS0091212</strain>
    </source>
</reference>
<accession>A0AAW4KS49</accession>
<dbReference type="InterPro" id="IPR036188">
    <property type="entry name" value="FAD/NAD-bd_sf"/>
</dbReference>
<evidence type="ECO:0000313" key="2">
    <source>
        <dbReference type="Proteomes" id="UP001196338"/>
    </source>
</evidence>
<dbReference type="Gene3D" id="3.50.50.60">
    <property type="entry name" value="FAD/NAD(P)-binding domain"/>
    <property type="match status" value="1"/>
</dbReference>
<name>A0AAW4KS49_VIBCL</name>
<evidence type="ECO:0000313" key="1">
    <source>
        <dbReference type="EMBL" id="MBS7672416.1"/>
    </source>
</evidence>
<gene>
    <name evidence="1" type="ORF">KIN13_02970</name>
</gene>
<organism evidence="1 2">
    <name type="scientific">Vibrio cholerae</name>
    <dbReference type="NCBI Taxonomy" id="666"/>
    <lineage>
        <taxon>Bacteria</taxon>
        <taxon>Pseudomonadati</taxon>
        <taxon>Pseudomonadota</taxon>
        <taxon>Gammaproteobacteria</taxon>
        <taxon>Vibrionales</taxon>
        <taxon>Vibrionaceae</taxon>
        <taxon>Vibrio</taxon>
    </lineage>
</organism>
<comment type="caution">
    <text evidence="1">The sequence shown here is derived from an EMBL/GenBank/DDBJ whole genome shotgun (WGS) entry which is preliminary data.</text>
</comment>